<evidence type="ECO:0000256" key="2">
    <source>
        <dbReference type="ARBA" id="ARBA00023015"/>
    </source>
</evidence>
<feature type="domain" description="HTH lysR-type" evidence="5">
    <location>
        <begin position="21"/>
        <end position="78"/>
    </location>
</feature>
<dbReference type="Proteomes" id="UP001139353">
    <property type="component" value="Unassembled WGS sequence"/>
</dbReference>
<reference evidence="6" key="1">
    <citation type="submission" date="2021-11" db="EMBL/GenBank/DDBJ databases">
        <title>BS-T2-15 a new species belonging to the Comamonadaceae family isolated from the soil of a French oak forest.</title>
        <authorList>
            <person name="Mieszkin S."/>
            <person name="Alain K."/>
        </authorList>
    </citation>
    <scope>NUCLEOTIDE SEQUENCE</scope>
    <source>
        <strain evidence="6">BS-T2-15</strain>
    </source>
</reference>
<comment type="caution">
    <text evidence="6">The sequence shown here is derived from an EMBL/GenBank/DDBJ whole genome shotgun (WGS) entry which is preliminary data.</text>
</comment>
<dbReference type="GO" id="GO:0003700">
    <property type="term" value="F:DNA-binding transcription factor activity"/>
    <property type="evidence" value="ECO:0007669"/>
    <property type="project" value="InterPro"/>
</dbReference>
<dbReference type="Pfam" id="PF00126">
    <property type="entry name" value="HTH_1"/>
    <property type="match status" value="2"/>
</dbReference>
<dbReference type="InterPro" id="IPR005119">
    <property type="entry name" value="LysR_subst-bd"/>
</dbReference>
<dbReference type="InterPro" id="IPR036390">
    <property type="entry name" value="WH_DNA-bd_sf"/>
</dbReference>
<keyword evidence="2" id="KW-0805">Transcription regulation</keyword>
<dbReference type="Gene3D" id="3.40.190.10">
    <property type="entry name" value="Periplasmic binding protein-like II"/>
    <property type="match status" value="2"/>
</dbReference>
<keyword evidence="7" id="KW-1185">Reference proteome</keyword>
<evidence type="ECO:0000313" key="7">
    <source>
        <dbReference type="Proteomes" id="UP001139353"/>
    </source>
</evidence>
<feature type="domain" description="HTH lysR-type" evidence="5">
    <location>
        <begin position="122"/>
        <end position="179"/>
    </location>
</feature>
<dbReference type="SUPFAM" id="SSF46785">
    <property type="entry name" value="Winged helix' DNA-binding domain"/>
    <property type="match status" value="2"/>
</dbReference>
<dbReference type="InterPro" id="IPR036388">
    <property type="entry name" value="WH-like_DNA-bd_sf"/>
</dbReference>
<organism evidence="6 7">
    <name type="scientific">Scleromatobacter humisilvae</name>
    <dbReference type="NCBI Taxonomy" id="2897159"/>
    <lineage>
        <taxon>Bacteria</taxon>
        <taxon>Pseudomonadati</taxon>
        <taxon>Pseudomonadota</taxon>
        <taxon>Betaproteobacteria</taxon>
        <taxon>Burkholderiales</taxon>
        <taxon>Sphaerotilaceae</taxon>
        <taxon>Scleromatobacter</taxon>
    </lineage>
</organism>
<protein>
    <submittedName>
        <fullName evidence="6">LysR family transcriptional regulator</fullName>
    </submittedName>
</protein>
<evidence type="ECO:0000256" key="1">
    <source>
        <dbReference type="ARBA" id="ARBA00009437"/>
    </source>
</evidence>
<dbReference type="RefSeq" id="WP_275681384.1">
    <property type="nucleotide sequence ID" value="NZ_JAJLJH010000001.1"/>
</dbReference>
<evidence type="ECO:0000256" key="3">
    <source>
        <dbReference type="ARBA" id="ARBA00023125"/>
    </source>
</evidence>
<dbReference type="AlphaFoldDB" id="A0A9X1YH83"/>
<dbReference type="PANTHER" id="PTHR30419">
    <property type="entry name" value="HTH-TYPE TRANSCRIPTIONAL REGULATOR YBHD"/>
    <property type="match status" value="1"/>
</dbReference>
<evidence type="ECO:0000259" key="5">
    <source>
        <dbReference type="PROSITE" id="PS50931"/>
    </source>
</evidence>
<dbReference type="InterPro" id="IPR050950">
    <property type="entry name" value="HTH-type_LysR_regulators"/>
</dbReference>
<proteinExistence type="inferred from homology"/>
<dbReference type="PROSITE" id="PS50931">
    <property type="entry name" value="HTH_LYSR"/>
    <property type="match status" value="2"/>
</dbReference>
<dbReference type="EMBL" id="JAJLJH010000001">
    <property type="protein sequence ID" value="MCK9685380.1"/>
    <property type="molecule type" value="Genomic_DNA"/>
</dbReference>
<gene>
    <name evidence="6" type="ORF">LPC04_06585</name>
</gene>
<dbReference type="InterPro" id="IPR000847">
    <property type="entry name" value="LysR_HTH_N"/>
</dbReference>
<comment type="similarity">
    <text evidence="1">Belongs to the LysR transcriptional regulatory family.</text>
</comment>
<dbReference type="SUPFAM" id="SSF53850">
    <property type="entry name" value="Periplasmic binding protein-like II"/>
    <property type="match status" value="1"/>
</dbReference>
<accession>A0A9X1YH83</accession>
<keyword evidence="3" id="KW-0238">DNA-binding</keyword>
<dbReference type="PRINTS" id="PR00039">
    <property type="entry name" value="HTHLYSR"/>
</dbReference>
<dbReference type="Pfam" id="PF03466">
    <property type="entry name" value="LysR_substrate"/>
    <property type="match status" value="1"/>
</dbReference>
<sequence length="424" mass="46452">MNRQEPHRKLIDDRHGDALAINLRHLRAAISVAAHGSIARAAEDLFRVSSAVTRSISELEQALGLPLFERRARGVVPNAYGESVLLRARRIEQAFDQASEQLMARGGVKGSHDLHSTFASILNGRRLAILASLAEKRSITAVAREFGVTQPGISAALKDLETACGVPIFERSARGMVPTQAGEILIFHCRRVLSELRHIIPDLAAIEGRLQGSITVGALPLGRTHILPRAIALLLREHPQLHVATVESPYEVLAASLRSGDIDFILGALRNLPPDSEIREEPLMLDRISVIARAGHPLAGRRANFKDMREATWVLSRRGAPSRELFDRFFSDARQGPPHPSVETGDLAVLRGLLLESDMLTAISAHQLRYEIQAGSLVVIDFPLDRTMRQIGISLRQGALPSPGARALMDKVRDVVQDSSDFRA</sequence>
<keyword evidence="4" id="KW-0804">Transcription</keyword>
<dbReference type="Gene3D" id="1.10.10.10">
    <property type="entry name" value="Winged helix-like DNA-binding domain superfamily/Winged helix DNA-binding domain"/>
    <property type="match status" value="2"/>
</dbReference>
<evidence type="ECO:0000256" key="4">
    <source>
        <dbReference type="ARBA" id="ARBA00023163"/>
    </source>
</evidence>
<dbReference type="GO" id="GO:0003677">
    <property type="term" value="F:DNA binding"/>
    <property type="evidence" value="ECO:0007669"/>
    <property type="project" value="UniProtKB-KW"/>
</dbReference>
<dbReference type="PANTHER" id="PTHR30419:SF14">
    <property type="entry name" value="LYSR FAMILY TRANSCRIPTIONAL REGULATOR"/>
    <property type="match status" value="1"/>
</dbReference>
<dbReference type="GO" id="GO:0005829">
    <property type="term" value="C:cytosol"/>
    <property type="evidence" value="ECO:0007669"/>
    <property type="project" value="TreeGrafter"/>
</dbReference>
<evidence type="ECO:0000313" key="6">
    <source>
        <dbReference type="EMBL" id="MCK9685380.1"/>
    </source>
</evidence>
<name>A0A9X1YH83_9BURK</name>